<evidence type="ECO:0000313" key="2">
    <source>
        <dbReference type="EMBL" id="KAJ8339937.1"/>
    </source>
</evidence>
<feature type="region of interest" description="Disordered" evidence="1">
    <location>
        <begin position="1"/>
        <end position="27"/>
    </location>
</feature>
<keyword evidence="3" id="KW-1185">Reference proteome</keyword>
<gene>
    <name evidence="2" type="ORF">SKAU_G00345700</name>
</gene>
<dbReference type="EMBL" id="JAINUF010000016">
    <property type="protein sequence ID" value="KAJ8339937.1"/>
    <property type="molecule type" value="Genomic_DNA"/>
</dbReference>
<protein>
    <submittedName>
        <fullName evidence="2">Uncharacterized protein</fullName>
    </submittedName>
</protein>
<reference evidence="2" key="1">
    <citation type="journal article" date="2023" name="Science">
        <title>Genome structures resolve the early diversification of teleost fishes.</title>
        <authorList>
            <person name="Parey E."/>
            <person name="Louis A."/>
            <person name="Montfort J."/>
            <person name="Bouchez O."/>
            <person name="Roques C."/>
            <person name="Iampietro C."/>
            <person name="Lluch J."/>
            <person name="Castinel A."/>
            <person name="Donnadieu C."/>
            <person name="Desvignes T."/>
            <person name="Floi Bucao C."/>
            <person name="Jouanno E."/>
            <person name="Wen M."/>
            <person name="Mejri S."/>
            <person name="Dirks R."/>
            <person name="Jansen H."/>
            <person name="Henkel C."/>
            <person name="Chen W.J."/>
            <person name="Zahm M."/>
            <person name="Cabau C."/>
            <person name="Klopp C."/>
            <person name="Thompson A.W."/>
            <person name="Robinson-Rechavi M."/>
            <person name="Braasch I."/>
            <person name="Lecointre G."/>
            <person name="Bobe J."/>
            <person name="Postlethwait J.H."/>
            <person name="Berthelot C."/>
            <person name="Roest Crollius H."/>
            <person name="Guiguen Y."/>
        </authorList>
    </citation>
    <scope>NUCLEOTIDE SEQUENCE</scope>
    <source>
        <strain evidence="2">WJC10195</strain>
    </source>
</reference>
<proteinExistence type="predicted"/>
<evidence type="ECO:0000313" key="3">
    <source>
        <dbReference type="Proteomes" id="UP001152622"/>
    </source>
</evidence>
<organism evidence="2 3">
    <name type="scientific">Synaphobranchus kaupii</name>
    <name type="common">Kaup's arrowtooth eel</name>
    <dbReference type="NCBI Taxonomy" id="118154"/>
    <lineage>
        <taxon>Eukaryota</taxon>
        <taxon>Metazoa</taxon>
        <taxon>Chordata</taxon>
        <taxon>Craniata</taxon>
        <taxon>Vertebrata</taxon>
        <taxon>Euteleostomi</taxon>
        <taxon>Actinopterygii</taxon>
        <taxon>Neopterygii</taxon>
        <taxon>Teleostei</taxon>
        <taxon>Anguilliformes</taxon>
        <taxon>Synaphobranchidae</taxon>
        <taxon>Synaphobranchus</taxon>
    </lineage>
</organism>
<accession>A0A9Q1EJI1</accession>
<sequence length="122" mass="12721">MCRPTGSDVKQGRGRRDTDAVYLRPAPPRLSGFAPRWHAAPLCLPGSPRQGRERAPARRSPAAPHTACVQLTGCGGAGCVPTLPAVPRWAEEMTVIDVQVCLPPLPGTGSGTGSRGSLAAWS</sequence>
<evidence type="ECO:0000256" key="1">
    <source>
        <dbReference type="SAM" id="MobiDB-lite"/>
    </source>
</evidence>
<name>A0A9Q1EJI1_SYNKA</name>
<feature type="compositionally biased region" description="Basic and acidic residues" evidence="1">
    <location>
        <begin position="10"/>
        <end position="19"/>
    </location>
</feature>
<dbReference type="Proteomes" id="UP001152622">
    <property type="component" value="Chromosome 16"/>
</dbReference>
<dbReference type="AlphaFoldDB" id="A0A9Q1EJI1"/>
<comment type="caution">
    <text evidence="2">The sequence shown here is derived from an EMBL/GenBank/DDBJ whole genome shotgun (WGS) entry which is preliminary data.</text>
</comment>
<feature type="region of interest" description="Disordered" evidence="1">
    <location>
        <begin position="44"/>
        <end position="63"/>
    </location>
</feature>